<gene>
    <name evidence="3" type="ORF">SAMN05421543_1487</name>
</gene>
<dbReference type="STRING" id="392015.SAMN05421543_1487"/>
<dbReference type="GO" id="GO:0015074">
    <property type="term" value="P:DNA integration"/>
    <property type="evidence" value="ECO:0007669"/>
    <property type="project" value="InterPro"/>
</dbReference>
<organism evidence="3 4">
    <name type="scientific">Alicyclobacillus macrosporangiidus</name>
    <dbReference type="NCBI Taxonomy" id="392015"/>
    <lineage>
        <taxon>Bacteria</taxon>
        <taxon>Bacillati</taxon>
        <taxon>Bacillota</taxon>
        <taxon>Bacilli</taxon>
        <taxon>Bacillales</taxon>
        <taxon>Alicyclobacillaceae</taxon>
        <taxon>Alicyclobacillus</taxon>
    </lineage>
</organism>
<evidence type="ECO:0000259" key="2">
    <source>
        <dbReference type="PROSITE" id="PS50994"/>
    </source>
</evidence>
<dbReference type="eggNOG" id="COG2801">
    <property type="taxonomic scope" value="Bacteria"/>
</dbReference>
<name>A0A1I7LGV4_9BACL</name>
<dbReference type="PANTHER" id="PTHR46889:SF4">
    <property type="entry name" value="TRANSPOSASE INSO FOR INSERTION SEQUENCE ELEMENT IS911B-RELATED"/>
    <property type="match status" value="1"/>
</dbReference>
<keyword evidence="4" id="KW-1185">Reference proteome</keyword>
<sequence length="300" mass="34993">MCCEKIELGPEVNSRSLVCQLAKEGFPVPVIAKALGLNRTYCYSLLKPPVLKPKRPSVDKDALVKQWIRKLCEEFPTYGYRRIQVMLRRRYNVRVNHKRVYRLMKEMGLLVKSPKRGASRAKRRGKIPVTRSNEHFQCDMTKVWCGKDGWGYLFAVIDAYDREIVGYSFSRFCRTEDLLKAVDMALNYRFPNGVQGAGLTLRTDTGCQMTSRRFIQAMKVCQINHERTGYNNPDADGYIERFFRSLKEEEVWLQEYSSFAEAKAAIESYIRFYNTDRPHSALGYRSPLEFRNWKMQQNAA</sequence>
<evidence type="ECO:0000313" key="3">
    <source>
        <dbReference type="EMBL" id="SFV08834.1"/>
    </source>
</evidence>
<dbReference type="InterPro" id="IPR048020">
    <property type="entry name" value="Transpos_IS3"/>
</dbReference>
<evidence type="ECO:0000313" key="4">
    <source>
        <dbReference type="Proteomes" id="UP000183508"/>
    </source>
</evidence>
<dbReference type="GO" id="GO:0003676">
    <property type="term" value="F:nucleic acid binding"/>
    <property type="evidence" value="ECO:0007669"/>
    <property type="project" value="InterPro"/>
</dbReference>
<dbReference type="Gene3D" id="3.30.420.10">
    <property type="entry name" value="Ribonuclease H-like superfamily/Ribonuclease H"/>
    <property type="match status" value="1"/>
</dbReference>
<dbReference type="Pfam" id="PF13276">
    <property type="entry name" value="HTH_21"/>
    <property type="match status" value="1"/>
</dbReference>
<dbReference type="SUPFAM" id="SSF46689">
    <property type="entry name" value="Homeodomain-like"/>
    <property type="match status" value="1"/>
</dbReference>
<dbReference type="InterPro" id="IPR036397">
    <property type="entry name" value="RNaseH_sf"/>
</dbReference>
<dbReference type="EMBL" id="FPBV01000048">
    <property type="protein sequence ID" value="SFV08834.1"/>
    <property type="molecule type" value="Genomic_DNA"/>
</dbReference>
<accession>A0A1I7LGV4</accession>
<proteinExistence type="predicted"/>
<dbReference type="InterPro" id="IPR050900">
    <property type="entry name" value="Transposase_IS3/IS150/IS904"/>
</dbReference>
<dbReference type="InterPro" id="IPR009057">
    <property type="entry name" value="Homeodomain-like_sf"/>
</dbReference>
<dbReference type="Pfam" id="PF13683">
    <property type="entry name" value="rve_3"/>
    <property type="match status" value="1"/>
</dbReference>
<comment type="function">
    <text evidence="1">Involved in the transposition of the insertion sequence.</text>
</comment>
<dbReference type="NCBIfam" id="NF033516">
    <property type="entry name" value="transpos_IS3"/>
    <property type="match status" value="1"/>
</dbReference>
<dbReference type="OrthoDB" id="2370652at2"/>
<dbReference type="SUPFAM" id="SSF53098">
    <property type="entry name" value="Ribonuclease H-like"/>
    <property type="match status" value="1"/>
</dbReference>
<feature type="domain" description="Integrase catalytic" evidence="2">
    <location>
        <begin position="124"/>
        <end position="295"/>
    </location>
</feature>
<reference evidence="4" key="1">
    <citation type="submission" date="2016-10" db="EMBL/GenBank/DDBJ databases">
        <authorList>
            <person name="Varghese N."/>
        </authorList>
    </citation>
    <scope>NUCLEOTIDE SEQUENCE [LARGE SCALE GENOMIC DNA]</scope>
    <source>
        <strain evidence="4">DSM 17980</strain>
    </source>
</reference>
<dbReference type="InterPro" id="IPR001584">
    <property type="entry name" value="Integrase_cat-core"/>
</dbReference>
<dbReference type="PANTHER" id="PTHR46889">
    <property type="entry name" value="TRANSPOSASE INSF FOR INSERTION SEQUENCE IS3B-RELATED"/>
    <property type="match status" value="1"/>
</dbReference>
<evidence type="ECO:0000256" key="1">
    <source>
        <dbReference type="ARBA" id="ARBA00002286"/>
    </source>
</evidence>
<dbReference type="Proteomes" id="UP000183508">
    <property type="component" value="Unassembled WGS sequence"/>
</dbReference>
<dbReference type="InterPro" id="IPR025948">
    <property type="entry name" value="HTH-like_dom"/>
</dbReference>
<dbReference type="AlphaFoldDB" id="A0A1I7LGV4"/>
<dbReference type="InterPro" id="IPR012337">
    <property type="entry name" value="RNaseH-like_sf"/>
</dbReference>
<dbReference type="RefSeq" id="WP_139234795.1">
    <property type="nucleotide sequence ID" value="NZ_FPBV01000048.1"/>
</dbReference>
<protein>
    <submittedName>
        <fullName evidence="3">Putative transposase</fullName>
    </submittedName>
</protein>
<dbReference type="PROSITE" id="PS50994">
    <property type="entry name" value="INTEGRASE"/>
    <property type="match status" value="1"/>
</dbReference>